<evidence type="ECO:0000313" key="3">
    <source>
        <dbReference type="EMBL" id="MDP2538431.1"/>
    </source>
</evidence>
<reference evidence="2" key="2">
    <citation type="submission" date="2023-07" db="EMBL/GenBank/DDBJ databases">
        <authorList>
            <person name="Aydin F."/>
            <person name="Tarhane S."/>
            <person name="Saticioglu I.B."/>
            <person name="Karakaya E."/>
            <person name="Abay S."/>
            <person name="Guran O."/>
            <person name="Bozkurt E."/>
            <person name="Uzum N."/>
            <person name="Olgun K."/>
            <person name="Jablonski D."/>
        </authorList>
    </citation>
    <scope>NUCLEOTIDE SEQUENCE</scope>
    <source>
        <strain evidence="2">Faydin-H75</strain>
    </source>
</reference>
<dbReference type="Proteomes" id="UP001177258">
    <property type="component" value="Unassembled WGS sequence"/>
</dbReference>
<organism evidence="3 4">
    <name type="scientific">Helicobacter cappadocius</name>
    <dbReference type="NCBI Taxonomy" id="3063998"/>
    <lineage>
        <taxon>Bacteria</taxon>
        <taxon>Pseudomonadati</taxon>
        <taxon>Campylobacterota</taxon>
        <taxon>Epsilonproteobacteria</taxon>
        <taxon>Campylobacterales</taxon>
        <taxon>Helicobacteraceae</taxon>
        <taxon>Helicobacter</taxon>
    </lineage>
</organism>
<dbReference type="AlphaFoldDB" id="A0AA90TB35"/>
<accession>A0AA90TB35</accession>
<reference evidence="2 4" key="3">
    <citation type="journal article" date="2024" name="Syst. Appl. Microbiol.">
        <title>Helicobacter cappadocius sp. nov., from lizards: The first psychrotrophic Helicobacter species.</title>
        <authorList>
            <person name="Aydin F."/>
            <person name="Tarhane S."/>
            <person name="Karakaya E."/>
            <person name="Abay S."/>
            <person name="Kayman T."/>
            <person name="Guran O."/>
            <person name="Bozkurt E."/>
            <person name="Uzum N."/>
            <person name="Avci A."/>
            <person name="Olgun K."/>
            <person name="Jablonski D."/>
            <person name="Guran C."/>
            <person name="Burcin Saticioglu I."/>
        </authorList>
    </citation>
    <scope>NUCLEOTIDE SEQUENCE [LARGE SCALE GENOMIC DNA]</scope>
    <source>
        <strain evidence="2">Faydin-H75</strain>
        <strain evidence="4">faydin-H76</strain>
    </source>
</reference>
<dbReference type="InterPro" id="IPR025166">
    <property type="entry name" value="Integrase_DNA_bind_dom"/>
</dbReference>
<gene>
    <name evidence="2" type="ORF">Q5I04_01340</name>
    <name evidence="3" type="ORF">Q5I06_01340</name>
</gene>
<feature type="domain" description="Integrase DNA-binding" evidence="1">
    <location>
        <begin position="1"/>
        <end position="45"/>
    </location>
</feature>
<proteinExistence type="predicted"/>
<dbReference type="Proteomes" id="UP001240777">
    <property type="component" value="Unassembled WGS sequence"/>
</dbReference>
<dbReference type="RefSeq" id="WP_305516410.1">
    <property type="nucleotide sequence ID" value="NZ_JAUPEV010000002.1"/>
</dbReference>
<evidence type="ECO:0000313" key="4">
    <source>
        <dbReference type="Proteomes" id="UP001177258"/>
    </source>
</evidence>
<dbReference type="EMBL" id="JAUPEV010000002">
    <property type="protein sequence ID" value="MDO7252564.1"/>
    <property type="molecule type" value="Genomic_DNA"/>
</dbReference>
<comment type="caution">
    <text evidence="3">The sequence shown here is derived from an EMBL/GenBank/DDBJ whole genome shotgun (WGS) entry which is preliminary data.</text>
</comment>
<name>A0AA90TB35_9HELI</name>
<dbReference type="Gene3D" id="3.30.160.390">
    <property type="entry name" value="Integrase, DNA-binding domain"/>
    <property type="match status" value="1"/>
</dbReference>
<protein>
    <recommendedName>
        <fullName evidence="1">Integrase DNA-binding domain-containing protein</fullName>
    </recommendedName>
</protein>
<keyword evidence="5" id="KW-1185">Reference proteome</keyword>
<evidence type="ECO:0000313" key="5">
    <source>
        <dbReference type="Proteomes" id="UP001240777"/>
    </source>
</evidence>
<evidence type="ECO:0000259" key="1">
    <source>
        <dbReference type="Pfam" id="PF13356"/>
    </source>
</evidence>
<dbReference type="InterPro" id="IPR038488">
    <property type="entry name" value="Integrase_DNA-bd_sf"/>
</dbReference>
<sequence>MTDIEIKNAKPKDKDYSLTDIKGLRILIHRTGHKYWQFRYSYQKQNFLFLNKPLSF</sequence>
<dbReference type="EMBL" id="JAUYZK010000002">
    <property type="protein sequence ID" value="MDP2538431.1"/>
    <property type="molecule type" value="Genomic_DNA"/>
</dbReference>
<reference evidence="3 5" key="1">
    <citation type="submission" date="2023-07" db="EMBL/GenBank/DDBJ databases">
        <title>Unpublished Manusciprt.</title>
        <authorList>
            <person name="Aydin F."/>
            <person name="Tarhane S."/>
            <person name="Saticioglu I.B."/>
            <person name="Karakaya E."/>
            <person name="Abay S."/>
            <person name="Guran O."/>
            <person name="Bozkurt E."/>
            <person name="Uzum N."/>
            <person name="Olgun K."/>
            <person name="Jablonski D."/>
        </authorList>
    </citation>
    <scope>NUCLEOTIDE SEQUENCE</scope>
    <source>
        <strain evidence="5">faydin-H75</strain>
        <strain evidence="3">Faydin-H76</strain>
    </source>
</reference>
<evidence type="ECO:0000313" key="2">
    <source>
        <dbReference type="EMBL" id="MDO7252564.1"/>
    </source>
</evidence>
<dbReference type="Pfam" id="PF13356">
    <property type="entry name" value="Arm-DNA-bind_3"/>
    <property type="match status" value="1"/>
</dbReference>